<proteinExistence type="predicted"/>
<evidence type="ECO:0000256" key="1">
    <source>
        <dbReference type="ARBA" id="ARBA00023242"/>
    </source>
</evidence>
<feature type="region of interest" description="Disordered" evidence="2">
    <location>
        <begin position="86"/>
        <end position="138"/>
    </location>
</feature>
<dbReference type="CDD" id="cd00067">
    <property type="entry name" value="GAL4"/>
    <property type="match status" value="1"/>
</dbReference>
<evidence type="ECO:0000256" key="2">
    <source>
        <dbReference type="SAM" id="MobiDB-lite"/>
    </source>
</evidence>
<name>A0ABR1X267_9PEZI</name>
<keyword evidence="1" id="KW-0539">Nucleus</keyword>
<reference evidence="4 5" key="1">
    <citation type="submission" date="2023-01" db="EMBL/GenBank/DDBJ databases">
        <title>Analysis of 21 Apiospora genomes using comparative genomics revels a genus with tremendous synthesis potential of carbohydrate active enzymes and secondary metabolites.</title>
        <authorList>
            <person name="Sorensen T."/>
        </authorList>
    </citation>
    <scope>NUCLEOTIDE SEQUENCE [LARGE SCALE GENOMIC DNA]</scope>
    <source>
        <strain evidence="4 5">CBS 114990</strain>
    </source>
</reference>
<dbReference type="Gene3D" id="4.10.240.10">
    <property type="entry name" value="Zn(2)-C6 fungal-type DNA-binding domain"/>
    <property type="match status" value="1"/>
</dbReference>
<gene>
    <name evidence="4" type="ORF">PG997_004474</name>
</gene>
<feature type="compositionally biased region" description="Polar residues" evidence="2">
    <location>
        <begin position="86"/>
        <end position="101"/>
    </location>
</feature>
<dbReference type="EMBL" id="JAQQWN010000004">
    <property type="protein sequence ID" value="KAK8089513.1"/>
    <property type="molecule type" value="Genomic_DNA"/>
</dbReference>
<dbReference type="PANTHER" id="PTHR47785:SF6">
    <property type="entry name" value="ZN(II)2CYS6 TRANSCRIPTION FACTOR (EUROFUNG)"/>
    <property type="match status" value="1"/>
</dbReference>
<organism evidence="4 5">
    <name type="scientific">Apiospora hydei</name>
    <dbReference type="NCBI Taxonomy" id="1337664"/>
    <lineage>
        <taxon>Eukaryota</taxon>
        <taxon>Fungi</taxon>
        <taxon>Dikarya</taxon>
        <taxon>Ascomycota</taxon>
        <taxon>Pezizomycotina</taxon>
        <taxon>Sordariomycetes</taxon>
        <taxon>Xylariomycetidae</taxon>
        <taxon>Amphisphaeriales</taxon>
        <taxon>Apiosporaceae</taxon>
        <taxon>Apiospora</taxon>
    </lineage>
</organism>
<feature type="domain" description="Zn(2)-C6 fungal-type" evidence="3">
    <location>
        <begin position="33"/>
        <end position="61"/>
    </location>
</feature>
<dbReference type="GeneID" id="92041849"/>
<dbReference type="Pfam" id="PF00172">
    <property type="entry name" value="Zn_clus"/>
    <property type="match status" value="1"/>
</dbReference>
<dbReference type="CDD" id="cd12148">
    <property type="entry name" value="fungal_TF_MHR"/>
    <property type="match status" value="1"/>
</dbReference>
<dbReference type="InterPro" id="IPR036864">
    <property type="entry name" value="Zn2-C6_fun-type_DNA-bd_sf"/>
</dbReference>
<evidence type="ECO:0000313" key="5">
    <source>
        <dbReference type="Proteomes" id="UP001433268"/>
    </source>
</evidence>
<keyword evidence="5" id="KW-1185">Reference proteome</keyword>
<dbReference type="SUPFAM" id="SSF57701">
    <property type="entry name" value="Zn2/Cys6 DNA-binding domain"/>
    <property type="match status" value="1"/>
</dbReference>
<feature type="compositionally biased region" description="Polar residues" evidence="2">
    <location>
        <begin position="1"/>
        <end position="20"/>
    </location>
</feature>
<dbReference type="Proteomes" id="UP001433268">
    <property type="component" value="Unassembled WGS sequence"/>
</dbReference>
<dbReference type="InterPro" id="IPR053181">
    <property type="entry name" value="EcdB-like_regulator"/>
</dbReference>
<comment type="caution">
    <text evidence="4">The sequence shown here is derived from an EMBL/GenBank/DDBJ whole genome shotgun (WGS) entry which is preliminary data.</text>
</comment>
<sequence length="719" mass="80509">MNVESVSRDSSSNGPATPINSRKERGAIAAQARKQRCSEDRPRCTSCQRMNLDCRYREPQPTKKDKTLVEILDRLKSLENKVDNISLGSTYPQASGYETRSPNPPGPTTATIAPDARDQSRATPWHSSGVHSPAPMGHAATRQTHYSYSSATYKMLSWPFVQQFLGSSKKIAAMVEPLAKKNGAAVMLDLHARATPLPQDTFEMAESRRGSAAPNLEVPLRNPSGGLHMDPMSFSWENMHRLSKAYFDTFNLLYPFMDRAQFQTEILSSVAANGFDESLNSTLVCLVLALGGRQSADNPYGKTQRDKGGSLERPPGLAFFNEARKRMGYNLTQCSLENVQVFSLASKSILRNLLSPRGILAHDYLCLAGVPGAPDKVIHDGTQTQEKGITILTTCEIHSNPDELKSHRADLVRRMFWHCIMTETYLNLEFNLPLTGLEKFDDMVGLPDFSAGSFSEEDYIGNQASHFQEHFASQIVLRRLLVEFHTTLTSALGVAETGQPSIQAADTLASSNPGPTIKQFAAQLDRWRGMLPSHLCWQDDYTNRGHAYPPPVPSMHDSFVFTADLDAPPVIYPFAADIQAAILRTRYYYVRFLLHRPFLFKALHYPESITHEDAEGVAIALKSTLSWPITTSPVRNQKRLIPCLYCWSQKFLAMLLVLHLSQQVPILVRIRATHLGDRFDAAAKQTTALYIDWIRDLKDVDPTARWCWSILREVYSLEE</sequence>
<dbReference type="InterPro" id="IPR001138">
    <property type="entry name" value="Zn2Cys6_DnaBD"/>
</dbReference>
<feature type="compositionally biased region" description="Polar residues" evidence="2">
    <location>
        <begin position="121"/>
        <end position="130"/>
    </location>
</feature>
<evidence type="ECO:0000259" key="3">
    <source>
        <dbReference type="Pfam" id="PF00172"/>
    </source>
</evidence>
<protein>
    <recommendedName>
        <fullName evidence="3">Zn(2)-C6 fungal-type domain-containing protein</fullName>
    </recommendedName>
</protein>
<feature type="region of interest" description="Disordered" evidence="2">
    <location>
        <begin position="1"/>
        <end position="44"/>
    </location>
</feature>
<evidence type="ECO:0000313" key="4">
    <source>
        <dbReference type="EMBL" id="KAK8089513.1"/>
    </source>
</evidence>
<accession>A0ABR1X267</accession>
<dbReference type="RefSeq" id="XP_066672407.1">
    <property type="nucleotide sequence ID" value="XM_066808789.1"/>
</dbReference>
<dbReference type="PANTHER" id="PTHR47785">
    <property type="entry name" value="ZN(II)2CYS6 TRANSCRIPTION FACTOR (EUROFUNG)-RELATED-RELATED"/>
    <property type="match status" value="1"/>
</dbReference>